<keyword evidence="2" id="KW-0812">Transmembrane</keyword>
<sequence length="215" mass="23005">MTMRERLDRAWPSLVALLGTVGVVVALLFLFGDDTDGDQTDDLAAGDDAGTDDGTDGDAGTEDTESTESPDDATDEPDDEESSGEDAEETDEPENPDEPDEPDEDEGVTAPPELRSPVGIANQTTIDGLELVAQDRLEDGGWEVAATGYYSGEIPETTVFFPPGYEEYAQALSEQFPEIGRVQPTIEGVNPDRLVVILVDDYLEVVDDEDDEGGG</sequence>
<evidence type="ECO:0000259" key="3">
    <source>
        <dbReference type="Pfam" id="PF13399"/>
    </source>
</evidence>
<proteinExistence type="predicted"/>
<dbReference type="Gene3D" id="3.30.70.2390">
    <property type="match status" value="1"/>
</dbReference>
<gene>
    <name evidence="4" type="ORF">DPM12_03900</name>
</gene>
<comment type="caution">
    <text evidence="4">The sequence shown here is derived from an EMBL/GenBank/DDBJ whole genome shotgun (WGS) entry which is preliminary data.</text>
</comment>
<protein>
    <recommendedName>
        <fullName evidence="3">LytR/CpsA/Psr regulator C-terminal domain-containing protein</fullName>
    </recommendedName>
</protein>
<keyword evidence="2" id="KW-1133">Transmembrane helix</keyword>
<evidence type="ECO:0000313" key="5">
    <source>
        <dbReference type="Proteomes" id="UP000250462"/>
    </source>
</evidence>
<accession>A0A329R072</accession>
<feature type="transmembrane region" description="Helical" evidence="2">
    <location>
        <begin position="12"/>
        <end position="31"/>
    </location>
</feature>
<feature type="compositionally biased region" description="Acidic residues" evidence="1">
    <location>
        <begin position="34"/>
        <end position="107"/>
    </location>
</feature>
<dbReference type="Pfam" id="PF13399">
    <property type="entry name" value="LytR_C"/>
    <property type="match status" value="1"/>
</dbReference>
<name>A0A329R072_9ACTN</name>
<evidence type="ECO:0000256" key="1">
    <source>
        <dbReference type="SAM" id="MobiDB-lite"/>
    </source>
</evidence>
<evidence type="ECO:0000313" key="4">
    <source>
        <dbReference type="EMBL" id="RAW17991.1"/>
    </source>
</evidence>
<dbReference type="Proteomes" id="UP000250462">
    <property type="component" value="Unassembled WGS sequence"/>
</dbReference>
<evidence type="ECO:0000256" key="2">
    <source>
        <dbReference type="SAM" id="Phobius"/>
    </source>
</evidence>
<feature type="domain" description="LytR/CpsA/Psr regulator C-terminal" evidence="3">
    <location>
        <begin position="117"/>
        <end position="202"/>
    </location>
</feature>
<reference evidence="4 5" key="1">
    <citation type="submission" date="2018-06" db="EMBL/GenBank/DDBJ databases">
        <title>Phytoactinopolyspora halophila sp. nov., a novel halophilic actinomycete isolated from a saline soil in China.</title>
        <authorList>
            <person name="Tang S.-K."/>
        </authorList>
    </citation>
    <scope>NUCLEOTIDE SEQUENCE [LARGE SCALE GENOMIC DNA]</scope>
    <source>
        <strain evidence="4 5">YIM 96934</strain>
    </source>
</reference>
<dbReference type="EMBL" id="QMIG01000002">
    <property type="protein sequence ID" value="RAW17991.1"/>
    <property type="molecule type" value="Genomic_DNA"/>
</dbReference>
<keyword evidence="2" id="KW-0472">Membrane</keyword>
<keyword evidence="5" id="KW-1185">Reference proteome</keyword>
<dbReference type="InterPro" id="IPR027381">
    <property type="entry name" value="LytR/CpsA/Psr_C"/>
</dbReference>
<organism evidence="4 5">
    <name type="scientific">Phytoactinopolyspora halophila</name>
    <dbReference type="NCBI Taxonomy" id="1981511"/>
    <lineage>
        <taxon>Bacteria</taxon>
        <taxon>Bacillati</taxon>
        <taxon>Actinomycetota</taxon>
        <taxon>Actinomycetes</taxon>
        <taxon>Jiangellales</taxon>
        <taxon>Jiangellaceae</taxon>
        <taxon>Phytoactinopolyspora</taxon>
    </lineage>
</organism>
<dbReference type="AlphaFoldDB" id="A0A329R072"/>
<feature type="region of interest" description="Disordered" evidence="1">
    <location>
        <begin position="34"/>
        <end position="121"/>
    </location>
</feature>